<accession>C0CV89</accession>
<comment type="caution">
    <text evidence="1">The sequence shown here is derived from an EMBL/GenBank/DDBJ whole genome shotgun (WGS) entry which is preliminary data.</text>
</comment>
<reference evidence="1 2" key="1">
    <citation type="submission" date="2009-01" db="EMBL/GenBank/DDBJ databases">
        <authorList>
            <person name="Fulton L."/>
            <person name="Clifton S."/>
            <person name="Fulton B."/>
            <person name="Xu J."/>
            <person name="Minx P."/>
            <person name="Pepin K.H."/>
            <person name="Johnson M."/>
            <person name="Bhonagiri V."/>
            <person name="Nash W.E."/>
            <person name="Mardis E.R."/>
            <person name="Wilson R.K."/>
        </authorList>
    </citation>
    <scope>NUCLEOTIDE SEQUENCE [LARGE SCALE GENOMIC DNA]</scope>
    <source>
        <strain evidence="1 2">DSM 15981</strain>
    </source>
</reference>
<dbReference type="AlphaFoldDB" id="C0CV89"/>
<keyword evidence="2" id="KW-1185">Reference proteome</keyword>
<organism evidence="1 2">
    <name type="scientific">[Clostridium] asparagiforme DSM 15981</name>
    <dbReference type="NCBI Taxonomy" id="518636"/>
    <lineage>
        <taxon>Bacteria</taxon>
        <taxon>Bacillati</taxon>
        <taxon>Bacillota</taxon>
        <taxon>Clostridia</taxon>
        <taxon>Lachnospirales</taxon>
        <taxon>Lachnospiraceae</taxon>
        <taxon>Enterocloster</taxon>
    </lineage>
</organism>
<evidence type="ECO:0000313" key="1">
    <source>
        <dbReference type="EMBL" id="EEG57024.1"/>
    </source>
</evidence>
<reference evidence="1 2" key="2">
    <citation type="submission" date="2009-02" db="EMBL/GenBank/DDBJ databases">
        <title>Draft genome sequence of Clostridium asparagiforme (DSM 15981).</title>
        <authorList>
            <person name="Sudarsanam P."/>
            <person name="Ley R."/>
            <person name="Guruge J."/>
            <person name="Turnbaugh P.J."/>
            <person name="Mahowald M."/>
            <person name="Liep D."/>
            <person name="Gordon J."/>
        </authorList>
    </citation>
    <scope>NUCLEOTIDE SEQUENCE [LARGE SCALE GENOMIC DNA]</scope>
    <source>
        <strain evidence="1 2">DSM 15981</strain>
    </source>
</reference>
<gene>
    <name evidence="1" type="ORF">CLOSTASPAR_00890</name>
</gene>
<evidence type="ECO:0000313" key="2">
    <source>
        <dbReference type="Proteomes" id="UP000004756"/>
    </source>
</evidence>
<dbReference type="HOGENOM" id="CLU_1529964_0_0_9"/>
<dbReference type="Proteomes" id="UP000004756">
    <property type="component" value="Unassembled WGS sequence"/>
</dbReference>
<protein>
    <submittedName>
        <fullName evidence="1">Uncharacterized protein</fullName>
    </submittedName>
</protein>
<name>C0CV89_9FIRM</name>
<sequence length="175" mass="20148">MRDKERILMTIITRIIPGLLYGSFDKKEEYVKSYMLNPSGICKGDLVFANTSLNINDFVVGIVDHIENDCIVIREIGSNRLCNYYNESFSVINKEKLGYEILEGVQYKIYQKVIKAFGNYTNYCTRFKSISFDGNMCTVQARKAFENDLFFEVSFPYNSKTTTASIGKLLKEKDL</sequence>
<proteinExistence type="predicted"/>
<dbReference type="RefSeq" id="WP_007707400.1">
    <property type="nucleotide sequence ID" value="NZ_CP102272.1"/>
</dbReference>
<dbReference type="EMBL" id="ACCJ01000035">
    <property type="protein sequence ID" value="EEG57024.1"/>
    <property type="molecule type" value="Genomic_DNA"/>
</dbReference>